<evidence type="ECO:0000256" key="7">
    <source>
        <dbReference type="ARBA" id="ARBA00022839"/>
    </source>
</evidence>
<proteinExistence type="inferred from homology"/>
<dbReference type="InterPro" id="IPR029060">
    <property type="entry name" value="PIN-like_dom_sf"/>
</dbReference>
<dbReference type="PANTHER" id="PTHR23355">
    <property type="entry name" value="RIBONUCLEASE"/>
    <property type="match status" value="1"/>
</dbReference>
<dbReference type="InterPro" id="IPR041505">
    <property type="entry name" value="Dis3_CSD2"/>
</dbReference>
<dbReference type="Pfam" id="PF17215">
    <property type="entry name" value="Rrp44_S1"/>
    <property type="match status" value="1"/>
</dbReference>
<dbReference type="RefSeq" id="XP_013753439.1">
    <property type="nucleotide sequence ID" value="XM_013897985.1"/>
</dbReference>
<feature type="region of interest" description="Disordered" evidence="12">
    <location>
        <begin position="993"/>
        <end position="1044"/>
    </location>
</feature>
<evidence type="ECO:0000256" key="4">
    <source>
        <dbReference type="ARBA" id="ARBA00022722"/>
    </source>
</evidence>
<keyword evidence="9" id="KW-0539">Nucleus</keyword>
<evidence type="ECO:0000256" key="12">
    <source>
        <dbReference type="SAM" id="MobiDB-lite"/>
    </source>
</evidence>
<dbReference type="GO" id="GO:0003723">
    <property type="term" value="F:RNA binding"/>
    <property type="evidence" value="ECO:0007669"/>
    <property type="project" value="UniProtKB-KW"/>
</dbReference>
<dbReference type="eggNOG" id="KOG2102">
    <property type="taxonomic scope" value="Eukaryota"/>
</dbReference>
<dbReference type="STRING" id="461836.A0A0L0DRN4"/>
<evidence type="ECO:0000256" key="8">
    <source>
        <dbReference type="ARBA" id="ARBA00022884"/>
    </source>
</evidence>
<evidence type="ECO:0000313" key="15">
    <source>
        <dbReference type="EMBL" id="KNC54994.1"/>
    </source>
</evidence>
<dbReference type="Proteomes" id="UP000054408">
    <property type="component" value="Unassembled WGS sequence"/>
</dbReference>
<dbReference type="GO" id="GO:0004519">
    <property type="term" value="F:endonuclease activity"/>
    <property type="evidence" value="ECO:0007669"/>
    <property type="project" value="TreeGrafter"/>
</dbReference>
<keyword evidence="4" id="KW-0540">Nuclease</keyword>
<keyword evidence="7 15" id="KW-0269">Exonuclease</keyword>
<evidence type="ECO:0000259" key="13">
    <source>
        <dbReference type="SMART" id="SM00670"/>
    </source>
</evidence>
<dbReference type="Gene3D" id="2.40.50.690">
    <property type="match status" value="1"/>
</dbReference>
<dbReference type="Gene3D" id="2.40.50.700">
    <property type="match status" value="1"/>
</dbReference>
<evidence type="ECO:0000256" key="3">
    <source>
        <dbReference type="ARBA" id="ARBA00022552"/>
    </source>
</evidence>
<evidence type="ECO:0000256" key="2">
    <source>
        <dbReference type="ARBA" id="ARBA00005785"/>
    </source>
</evidence>
<dbReference type="PROSITE" id="PS01175">
    <property type="entry name" value="RIBONUCLEASE_II"/>
    <property type="match status" value="1"/>
</dbReference>
<dbReference type="SUPFAM" id="SSF50249">
    <property type="entry name" value="Nucleic acid-binding proteins"/>
    <property type="match status" value="3"/>
</dbReference>
<evidence type="ECO:0000256" key="6">
    <source>
        <dbReference type="ARBA" id="ARBA00022835"/>
    </source>
</evidence>
<evidence type="ECO:0000313" key="16">
    <source>
        <dbReference type="Proteomes" id="UP000054408"/>
    </source>
</evidence>
<dbReference type="OrthoDB" id="372421at2759"/>
<evidence type="ECO:0000256" key="11">
    <source>
        <dbReference type="RuleBase" id="RU003901"/>
    </source>
</evidence>
<keyword evidence="3" id="KW-0698">rRNA processing</keyword>
<dbReference type="SMART" id="SM00955">
    <property type="entry name" value="RNB"/>
    <property type="match status" value="1"/>
</dbReference>
<dbReference type="InterPro" id="IPR033770">
    <property type="entry name" value="RRP44_S1"/>
</dbReference>
<dbReference type="Pfam" id="PF00773">
    <property type="entry name" value="RNB"/>
    <property type="match status" value="1"/>
</dbReference>
<keyword evidence="16" id="KW-1185">Reference proteome</keyword>
<organism evidence="15 16">
    <name type="scientific">Thecamonas trahens ATCC 50062</name>
    <dbReference type="NCBI Taxonomy" id="461836"/>
    <lineage>
        <taxon>Eukaryota</taxon>
        <taxon>Apusozoa</taxon>
        <taxon>Apusomonadida</taxon>
        <taxon>Apusomonadidae</taxon>
        <taxon>Thecamonas</taxon>
    </lineage>
</organism>
<dbReference type="GO" id="GO:0016075">
    <property type="term" value="P:rRNA catabolic process"/>
    <property type="evidence" value="ECO:0007669"/>
    <property type="project" value="TreeGrafter"/>
</dbReference>
<keyword evidence="6" id="KW-0271">Exosome</keyword>
<feature type="domain" description="RNB" evidence="14">
    <location>
        <begin position="485"/>
        <end position="823"/>
    </location>
</feature>
<protein>
    <recommendedName>
        <fullName evidence="10">Ribosomal RNA-processing protein 44</fullName>
    </recommendedName>
</protein>
<dbReference type="EMBL" id="GL349493">
    <property type="protein sequence ID" value="KNC54994.1"/>
    <property type="molecule type" value="Genomic_DNA"/>
</dbReference>
<dbReference type="SUPFAM" id="SSF88723">
    <property type="entry name" value="PIN domain-like"/>
    <property type="match status" value="1"/>
</dbReference>
<dbReference type="AlphaFoldDB" id="A0A0L0DRN4"/>
<evidence type="ECO:0000256" key="10">
    <source>
        <dbReference type="ARBA" id="ARBA00077930"/>
    </source>
</evidence>
<gene>
    <name evidence="15" type="ORF">AMSG_10241</name>
</gene>
<dbReference type="GO" id="GO:0000176">
    <property type="term" value="C:nuclear exosome (RNase complex)"/>
    <property type="evidence" value="ECO:0007669"/>
    <property type="project" value="UniProtKB-ARBA"/>
</dbReference>
<dbReference type="PANTHER" id="PTHR23355:SF35">
    <property type="entry name" value="EXOSOME COMPLEX EXONUCLEASE RRP44"/>
    <property type="match status" value="1"/>
</dbReference>
<dbReference type="GO" id="GO:0000177">
    <property type="term" value="C:cytoplasmic exosome (RNase complex)"/>
    <property type="evidence" value="ECO:0007669"/>
    <property type="project" value="TreeGrafter"/>
</dbReference>
<dbReference type="GO" id="GO:0000175">
    <property type="term" value="F:3'-5'-RNA exonuclease activity"/>
    <property type="evidence" value="ECO:0007669"/>
    <property type="project" value="TreeGrafter"/>
</dbReference>
<dbReference type="FunFam" id="2.40.50.700:FF:000001">
    <property type="entry name" value="Exosome complex exonuclease exoribonuclease (Rrp44)"/>
    <property type="match status" value="1"/>
</dbReference>
<keyword evidence="8" id="KW-0694">RNA-binding</keyword>
<dbReference type="SMART" id="SM00670">
    <property type="entry name" value="PINc"/>
    <property type="match status" value="1"/>
</dbReference>
<dbReference type="GeneID" id="25568515"/>
<dbReference type="Gene3D" id="2.40.50.140">
    <property type="entry name" value="Nucleic acid-binding proteins"/>
    <property type="match status" value="1"/>
</dbReference>
<comment type="similarity">
    <text evidence="2 11">Belongs to the RNR ribonuclease family.</text>
</comment>
<dbReference type="Gene3D" id="3.40.50.1010">
    <property type="entry name" value="5'-nuclease"/>
    <property type="match status" value="1"/>
</dbReference>
<dbReference type="Pfam" id="PF13638">
    <property type="entry name" value="PIN_4"/>
    <property type="match status" value="1"/>
</dbReference>
<dbReference type="Pfam" id="PF17849">
    <property type="entry name" value="OB_Dis3"/>
    <property type="match status" value="1"/>
</dbReference>
<feature type="compositionally biased region" description="Basic residues" evidence="12">
    <location>
        <begin position="1066"/>
        <end position="1089"/>
    </location>
</feature>
<dbReference type="GO" id="GO:0006364">
    <property type="term" value="P:rRNA processing"/>
    <property type="evidence" value="ECO:0007669"/>
    <property type="project" value="UniProtKB-KW"/>
</dbReference>
<name>A0A0L0DRN4_THETB</name>
<dbReference type="GO" id="GO:0071031">
    <property type="term" value="P:nuclear mRNA surveillance of mRNA 3'-end processing"/>
    <property type="evidence" value="ECO:0007669"/>
    <property type="project" value="TreeGrafter"/>
</dbReference>
<evidence type="ECO:0000256" key="9">
    <source>
        <dbReference type="ARBA" id="ARBA00023242"/>
    </source>
</evidence>
<reference evidence="15 16" key="1">
    <citation type="submission" date="2010-05" db="EMBL/GenBank/DDBJ databases">
        <title>The Genome Sequence of Thecamonas trahens ATCC 50062.</title>
        <authorList>
            <consortium name="The Broad Institute Genome Sequencing Platform"/>
            <person name="Russ C."/>
            <person name="Cuomo C."/>
            <person name="Shea T."/>
            <person name="Young S.K."/>
            <person name="Zeng Q."/>
            <person name="Koehrsen M."/>
            <person name="Haas B."/>
            <person name="Borodovsky M."/>
            <person name="Guigo R."/>
            <person name="Alvarado L."/>
            <person name="Berlin A."/>
            <person name="Bochicchio J."/>
            <person name="Borenstein D."/>
            <person name="Chapman S."/>
            <person name="Chen Z."/>
            <person name="Freedman E."/>
            <person name="Gellesch M."/>
            <person name="Goldberg J."/>
            <person name="Griggs A."/>
            <person name="Gujja S."/>
            <person name="Heilman E."/>
            <person name="Heiman D."/>
            <person name="Hepburn T."/>
            <person name="Howarth C."/>
            <person name="Jen D."/>
            <person name="Larson L."/>
            <person name="Mehta T."/>
            <person name="Park D."/>
            <person name="Pearson M."/>
            <person name="Roberts A."/>
            <person name="Saif S."/>
            <person name="Shenoy N."/>
            <person name="Sisk P."/>
            <person name="Stolte C."/>
            <person name="Sykes S."/>
            <person name="Thomson T."/>
            <person name="Walk T."/>
            <person name="White J."/>
            <person name="Yandava C."/>
            <person name="Burger G."/>
            <person name="Gray M.W."/>
            <person name="Holland P.W.H."/>
            <person name="King N."/>
            <person name="Lang F.B.F."/>
            <person name="Roger A.J."/>
            <person name="Ruiz-Trillo I."/>
            <person name="Lander E."/>
            <person name="Nusbaum C."/>
        </authorList>
    </citation>
    <scope>NUCLEOTIDE SEQUENCE [LARGE SCALE GENOMIC DNA]</scope>
    <source>
        <strain evidence="15 16">ATCC 50062</strain>
    </source>
</reference>
<dbReference type="CDD" id="cd09862">
    <property type="entry name" value="PIN_Rrp44-like"/>
    <property type="match status" value="1"/>
</dbReference>
<dbReference type="InterPro" id="IPR001900">
    <property type="entry name" value="RNase_II/R"/>
</dbReference>
<dbReference type="InterPro" id="IPR002716">
    <property type="entry name" value="PIN_dom"/>
</dbReference>
<dbReference type="InterPro" id="IPR050180">
    <property type="entry name" value="RNR_Ribonuclease"/>
</dbReference>
<keyword evidence="5" id="KW-0378">Hydrolase</keyword>
<dbReference type="InterPro" id="IPR012340">
    <property type="entry name" value="NA-bd_OB-fold"/>
</dbReference>
<evidence type="ECO:0000256" key="5">
    <source>
        <dbReference type="ARBA" id="ARBA00022801"/>
    </source>
</evidence>
<dbReference type="InterPro" id="IPR033771">
    <property type="entry name" value="Rrp44_CSD1"/>
</dbReference>
<evidence type="ECO:0000259" key="14">
    <source>
        <dbReference type="SMART" id="SM00955"/>
    </source>
</evidence>
<dbReference type="InterPro" id="IPR022966">
    <property type="entry name" value="RNase_II/R_CS"/>
</dbReference>
<evidence type="ECO:0000256" key="1">
    <source>
        <dbReference type="ARBA" id="ARBA00004123"/>
    </source>
</evidence>
<dbReference type="Pfam" id="PF17216">
    <property type="entry name" value="Rrp44_CSD1"/>
    <property type="match status" value="1"/>
</dbReference>
<comment type="subcellular location">
    <subcellularLocation>
        <location evidence="1">Nucleus</location>
    </subcellularLocation>
</comment>
<accession>A0A0L0DRN4</accession>
<feature type="region of interest" description="Disordered" evidence="12">
    <location>
        <begin position="1064"/>
        <end position="1089"/>
    </location>
</feature>
<sequence length="1089" mass="118010">MLQSRTSSIASASASAAAAAFRPLAAAEGFAAAAPVLVIDTNIALHQIDLLERADALVNIVVLQTVLGEVSARSAQLYSRLRALTSDSARCVYVFSNEHHRKTYIERVKGESPNDRNDRAIRVAAKWYHDHLASVPLTRDQLAELQLAKAKMTKAAAATAPASLVRSMADGDGKARKVILISDDVANCAAAREDGLEAYGIADYLAAYLPHEPKLLDLVAKPKAGAGGREFSSGREPIFPKHLDESEVLAGVRAGKYVQGKFYQDVRNVLQGSVTRGEVGVPVLISGVVDINRAFDGDVVAVELYPESEWAAESDLLVDGDAAAANDDGDPDGDTLSLEAASKDAAQSAGEIRPRGKVVGIVKRNWRRYCGHLLPRKSDRPGRPSPGKYLFVANVRHLPRIRIHTTQPASLLGKRIMVAVDGWDRYSKYPSGHYVRVLGDVGDKETENELLLLEHDISYEPFSQAVLDCLPPCPYVISPKEIANRVDLRESRVVCSIDPPGCTDIDDALHVQRLANGNFEVGVHIADVSHYVKPGTAIDAEAAARGTTVYLVDRRIDMLPSYLGTDLCSLKPRVDRLAFSVVWELTPEAETVSVAFHKSIIRSVHAFSYGEAQAKIDSDDDDVVARNLRDLLALSRKLLARRKAAGALTLSSPAVHFELDSETSDPLSTSIYELRETNSLVEEFMLLANTTVAKQILGAFPSSAMLRRHPAPNPERFEALITAIRASSHLFDAGDELTFDVSSNRSLATSLDAATSTANPYLNTLLRILTTRCMQPAAYFCSGNEDSYEHFGLAAPLYTHFTSPIRRYSDVIVHRQLYASLSKTHESHPSLVNRNLLSAIVDNLNLRHRNAQFAARSSVDLHTLIFFKDKVVVEDAYVLATKLNGIVVLVPKFGVQGHVTFSRADEPSPLDYDAKTQTLRHPETGDLVLAMFQPVRVRISVKTNANLRRYLNVELVEPSLASLLGVDNDEPAAGPAPMDVAGSDKYSLDDVLALGRDDDDDGDEATKSSEAAKAPTSGSKRRVRDADLSQNKGGAAVADDETPAKRAKLMHDGEALAAASLAAAKSKSKAKAKAKTKAKAKAKGKGKSK</sequence>
<feature type="domain" description="PIN" evidence="13">
    <location>
        <begin position="35"/>
        <end position="189"/>
    </location>
</feature>
<dbReference type="OMA" id="GQVMRNN"/>